<dbReference type="GO" id="GO:0045333">
    <property type="term" value="P:cellular respiration"/>
    <property type="evidence" value="ECO:0007669"/>
    <property type="project" value="UniProtKB-ARBA"/>
</dbReference>
<evidence type="ECO:0000313" key="4">
    <source>
        <dbReference type="Proteomes" id="UP000317429"/>
    </source>
</evidence>
<dbReference type="Proteomes" id="UP000317429">
    <property type="component" value="Chromosome"/>
</dbReference>
<dbReference type="SUPFAM" id="SSF52518">
    <property type="entry name" value="Thiamin diphosphate-binding fold (THDP-binding)"/>
    <property type="match status" value="1"/>
</dbReference>
<dbReference type="Pfam" id="PF02775">
    <property type="entry name" value="TPP_enzyme_C"/>
    <property type="match status" value="1"/>
</dbReference>
<dbReference type="GO" id="GO:0030976">
    <property type="term" value="F:thiamine pyrophosphate binding"/>
    <property type="evidence" value="ECO:0007669"/>
    <property type="project" value="InterPro"/>
</dbReference>
<dbReference type="EC" id="1.2.-.-" evidence="3"/>
<dbReference type="KEGG" id="pnd:Pla175_49850"/>
<sequence length="341" mass="37375">MTTSLDLPVLTPQDFASDQDIRWCPGCGDYSILAQMKKILPGLGIPREKTVFVSGIGCSSRFPYYMNTYGIHSIHGRAPAVATGLKSARPDLHVWVITGDGDGLSIGGNHLMHAIRRNMDLNIVLFNNRIYGLTKGQYSPTSPLGQRTKSTPMGAIDNPLHPLSIVIGAEATFVARSIDTNIKHLGATLERAARHQGSSFVEVYQNCNVFNDGAWDYAKDRKLKAETTLELEHGKPLIFGANRDKGIRLNGLTPEVVELGKGISEDDLLFHDEAAPEPSLAYLLSRLRYEDGFPEPIGVFRSVDAPRYDVLINDQVAEAVKRQGAGDLDALFNSGETWVVE</sequence>
<accession>A0A518DJC8</accession>
<protein>
    <submittedName>
        <fullName evidence="3">2-oxoglutarate oxidoreductase subunit KorB</fullName>
        <ecNumber evidence="3">1.2.-.-</ecNumber>
    </submittedName>
</protein>
<keyword evidence="1 3" id="KW-0560">Oxidoreductase</keyword>
<dbReference type="PANTHER" id="PTHR48084">
    <property type="entry name" value="2-OXOGLUTARATE OXIDOREDUCTASE SUBUNIT KORB-RELATED"/>
    <property type="match status" value="1"/>
</dbReference>
<dbReference type="EMBL" id="CP036291">
    <property type="protein sequence ID" value="QDU91556.1"/>
    <property type="molecule type" value="Genomic_DNA"/>
</dbReference>
<dbReference type="RefSeq" id="WP_145291728.1">
    <property type="nucleotide sequence ID" value="NZ_CP036291.1"/>
</dbReference>
<dbReference type="GO" id="GO:0044281">
    <property type="term" value="P:small molecule metabolic process"/>
    <property type="evidence" value="ECO:0007669"/>
    <property type="project" value="UniProtKB-ARBA"/>
</dbReference>
<dbReference type="OrthoDB" id="9775140at2"/>
<proteinExistence type="predicted"/>
<name>A0A518DJC8_9BACT</name>
<gene>
    <name evidence="3" type="primary">korB</name>
    <name evidence="3" type="ORF">Pla175_49850</name>
</gene>
<organism evidence="3 4">
    <name type="scientific">Pirellulimonas nuda</name>
    <dbReference type="NCBI Taxonomy" id="2528009"/>
    <lineage>
        <taxon>Bacteria</taxon>
        <taxon>Pseudomonadati</taxon>
        <taxon>Planctomycetota</taxon>
        <taxon>Planctomycetia</taxon>
        <taxon>Pirellulales</taxon>
        <taxon>Lacipirellulaceae</taxon>
        <taxon>Pirellulimonas</taxon>
    </lineage>
</organism>
<evidence type="ECO:0000313" key="3">
    <source>
        <dbReference type="EMBL" id="QDU91556.1"/>
    </source>
</evidence>
<dbReference type="AlphaFoldDB" id="A0A518DJC8"/>
<dbReference type="InterPro" id="IPR011766">
    <property type="entry name" value="TPP_enzyme_TPP-bd"/>
</dbReference>
<dbReference type="CDD" id="cd03375">
    <property type="entry name" value="TPP_OGFOR"/>
    <property type="match status" value="1"/>
</dbReference>
<dbReference type="PANTHER" id="PTHR48084:SF4">
    <property type="entry name" value="2-OXOGLUTARATE OXIDOREDUCTASE SUBUNIT KORB"/>
    <property type="match status" value="1"/>
</dbReference>
<keyword evidence="4" id="KW-1185">Reference proteome</keyword>
<feature type="domain" description="Thiamine pyrophosphate enzyme TPP-binding" evidence="2">
    <location>
        <begin position="56"/>
        <end position="203"/>
    </location>
</feature>
<dbReference type="InterPro" id="IPR029061">
    <property type="entry name" value="THDP-binding"/>
</dbReference>
<dbReference type="GO" id="GO:0016625">
    <property type="term" value="F:oxidoreductase activity, acting on the aldehyde or oxo group of donors, iron-sulfur protein as acceptor"/>
    <property type="evidence" value="ECO:0007669"/>
    <property type="project" value="UniProtKB-ARBA"/>
</dbReference>
<dbReference type="Gene3D" id="3.40.50.970">
    <property type="match status" value="1"/>
</dbReference>
<dbReference type="InterPro" id="IPR051457">
    <property type="entry name" value="2-oxoacid:Fd_oxidoreductase"/>
</dbReference>
<reference evidence="3 4" key="1">
    <citation type="submission" date="2019-02" db="EMBL/GenBank/DDBJ databases">
        <title>Deep-cultivation of Planctomycetes and their phenomic and genomic characterization uncovers novel biology.</title>
        <authorList>
            <person name="Wiegand S."/>
            <person name="Jogler M."/>
            <person name="Boedeker C."/>
            <person name="Pinto D."/>
            <person name="Vollmers J."/>
            <person name="Rivas-Marin E."/>
            <person name="Kohn T."/>
            <person name="Peeters S.H."/>
            <person name="Heuer A."/>
            <person name="Rast P."/>
            <person name="Oberbeckmann S."/>
            <person name="Bunk B."/>
            <person name="Jeske O."/>
            <person name="Meyerdierks A."/>
            <person name="Storesund J.E."/>
            <person name="Kallscheuer N."/>
            <person name="Luecker S."/>
            <person name="Lage O.M."/>
            <person name="Pohl T."/>
            <person name="Merkel B.J."/>
            <person name="Hornburger P."/>
            <person name="Mueller R.-W."/>
            <person name="Bruemmer F."/>
            <person name="Labrenz M."/>
            <person name="Spormann A.M."/>
            <person name="Op den Camp H."/>
            <person name="Overmann J."/>
            <person name="Amann R."/>
            <person name="Jetten M.S.M."/>
            <person name="Mascher T."/>
            <person name="Medema M.H."/>
            <person name="Devos D.P."/>
            <person name="Kaster A.-K."/>
            <person name="Ovreas L."/>
            <person name="Rohde M."/>
            <person name="Galperin M.Y."/>
            <person name="Jogler C."/>
        </authorList>
    </citation>
    <scope>NUCLEOTIDE SEQUENCE [LARGE SCALE GENOMIC DNA]</scope>
    <source>
        <strain evidence="3 4">Pla175</strain>
    </source>
</reference>
<evidence type="ECO:0000259" key="2">
    <source>
        <dbReference type="Pfam" id="PF02775"/>
    </source>
</evidence>
<evidence type="ECO:0000256" key="1">
    <source>
        <dbReference type="ARBA" id="ARBA00023002"/>
    </source>
</evidence>